<reference evidence="15" key="1">
    <citation type="submission" date="2025-08" db="UniProtKB">
        <authorList>
            <consortium name="RefSeq"/>
        </authorList>
    </citation>
    <scope>IDENTIFICATION</scope>
    <source>
        <strain evidence="15">Wakin</strain>
        <tissue evidence="15">Muscle</tissue>
    </source>
</reference>
<evidence type="ECO:0000313" key="14">
    <source>
        <dbReference type="Proteomes" id="UP000515129"/>
    </source>
</evidence>
<feature type="region of interest" description="Disordered" evidence="11">
    <location>
        <begin position="240"/>
        <end position="273"/>
    </location>
</feature>
<dbReference type="Gene3D" id="1.10.472.10">
    <property type="entry name" value="Cyclin-like"/>
    <property type="match status" value="1"/>
</dbReference>
<dbReference type="GO" id="GO:0006270">
    <property type="term" value="P:DNA replication initiation"/>
    <property type="evidence" value="ECO:0007669"/>
    <property type="project" value="TreeGrafter"/>
</dbReference>
<dbReference type="PANTHER" id="PTHR13394">
    <property type="entry name" value="ORIGIN RECOGNITION COMPLEX SUBUNIT 6"/>
    <property type="match status" value="1"/>
</dbReference>
<evidence type="ECO:0000256" key="3">
    <source>
        <dbReference type="ARBA" id="ARBA00022499"/>
    </source>
</evidence>
<keyword evidence="14" id="KW-1185">Reference proteome</keyword>
<keyword evidence="5" id="KW-0235">DNA replication</keyword>
<dbReference type="Proteomes" id="UP000515129">
    <property type="component" value="Chromosome 7"/>
</dbReference>
<dbReference type="GO" id="GO:0003677">
    <property type="term" value="F:DNA binding"/>
    <property type="evidence" value="ECO:0007669"/>
    <property type="project" value="UniProtKB-KW"/>
</dbReference>
<evidence type="ECO:0000256" key="4">
    <source>
        <dbReference type="ARBA" id="ARBA00022553"/>
    </source>
</evidence>
<evidence type="ECO:0000256" key="1">
    <source>
        <dbReference type="ARBA" id="ARBA00004123"/>
    </source>
</evidence>
<comment type="subunit">
    <text evidence="9">Component of ORC, a complex composed of at least 6 subunits: ORC1, ORC2, ORC3, ORC4, ORC5 and ORC6. ORC is regulated in a cell-cycle dependent manner. It is sequentially assembled at the exit from anaphase of mitosis and disassembled as cells enter S phase. Interacts with DBF4.</text>
</comment>
<evidence type="ECO:0000259" key="13">
    <source>
        <dbReference type="Pfam" id="PF21913"/>
    </source>
</evidence>
<keyword evidence="8" id="KW-0539">Nucleus</keyword>
<dbReference type="FunFam" id="1.10.472.10:FF:000054">
    <property type="entry name" value="origin recognition complex subunit 6"/>
    <property type="match status" value="1"/>
</dbReference>
<dbReference type="OrthoDB" id="5552484at2759"/>
<dbReference type="RefSeq" id="XP_026123634.1">
    <property type="nucleotide sequence ID" value="XM_026267849.1"/>
</dbReference>
<comment type="similarity">
    <text evidence="2">Belongs to the ORC6 family.</text>
</comment>
<evidence type="ECO:0000256" key="7">
    <source>
        <dbReference type="ARBA" id="ARBA00023125"/>
    </source>
</evidence>
<proteinExistence type="inferred from homology"/>
<evidence type="ECO:0000256" key="10">
    <source>
        <dbReference type="ARBA" id="ARBA00069654"/>
    </source>
</evidence>
<evidence type="ECO:0000256" key="9">
    <source>
        <dbReference type="ARBA" id="ARBA00062917"/>
    </source>
</evidence>
<evidence type="ECO:0000256" key="2">
    <source>
        <dbReference type="ARBA" id="ARBA00010840"/>
    </source>
</evidence>
<feature type="domain" description="ORC6 second cyclin-like" evidence="13">
    <location>
        <begin position="128"/>
        <end position="213"/>
    </location>
</feature>
<evidence type="ECO:0000259" key="12">
    <source>
        <dbReference type="Pfam" id="PF05460"/>
    </source>
</evidence>
<dbReference type="InterPro" id="IPR054113">
    <property type="entry name" value="ORC6_cyclin-like_2nd"/>
</dbReference>
<dbReference type="Pfam" id="PF05460">
    <property type="entry name" value="ORC6"/>
    <property type="match status" value="1"/>
</dbReference>
<dbReference type="AlphaFoldDB" id="A0A6P6PS22"/>
<evidence type="ECO:0000256" key="8">
    <source>
        <dbReference type="ARBA" id="ARBA00023242"/>
    </source>
</evidence>
<dbReference type="InterPro" id="IPR008721">
    <property type="entry name" value="ORC6_cyclin_first"/>
</dbReference>
<keyword evidence="7" id="KW-0238">DNA-binding</keyword>
<organism evidence="14 15">
    <name type="scientific">Carassius auratus</name>
    <name type="common">Goldfish</name>
    <dbReference type="NCBI Taxonomy" id="7957"/>
    <lineage>
        <taxon>Eukaryota</taxon>
        <taxon>Metazoa</taxon>
        <taxon>Chordata</taxon>
        <taxon>Craniata</taxon>
        <taxon>Vertebrata</taxon>
        <taxon>Euteleostomi</taxon>
        <taxon>Actinopterygii</taxon>
        <taxon>Neopterygii</taxon>
        <taxon>Teleostei</taxon>
        <taxon>Ostariophysi</taxon>
        <taxon>Cypriniformes</taxon>
        <taxon>Cyprinidae</taxon>
        <taxon>Cyprininae</taxon>
        <taxon>Carassius</taxon>
    </lineage>
</organism>
<keyword evidence="4" id="KW-0597">Phosphoprotein</keyword>
<dbReference type="Pfam" id="PF21913">
    <property type="entry name" value="ORC6_2nd"/>
    <property type="match status" value="1"/>
</dbReference>
<name>A0A6P6PS22_CARAU</name>
<comment type="subcellular location">
    <subcellularLocation>
        <location evidence="1">Nucleus</location>
    </subcellularLocation>
</comment>
<dbReference type="InterPro" id="IPR020529">
    <property type="entry name" value="ORC6_met/pln"/>
</dbReference>
<protein>
    <recommendedName>
        <fullName evidence="10">Origin recognition complex subunit 6</fullName>
    </recommendedName>
</protein>
<dbReference type="CDD" id="cd11583">
    <property type="entry name" value="Orc6_mid"/>
    <property type="match status" value="1"/>
</dbReference>
<keyword evidence="6" id="KW-0832">Ubl conjugation</keyword>
<dbReference type="PANTHER" id="PTHR13394:SF0">
    <property type="entry name" value="ORIGIN RECOGNITION COMPLEX SUBUNIT 6"/>
    <property type="match status" value="1"/>
</dbReference>
<gene>
    <name evidence="15" type="primary">LOC113106177</name>
</gene>
<feature type="domain" description="ORC6 first cyclin-like" evidence="12">
    <location>
        <begin position="40"/>
        <end position="126"/>
    </location>
</feature>
<evidence type="ECO:0000313" key="15">
    <source>
        <dbReference type="RefSeq" id="XP_026123634.1"/>
    </source>
</evidence>
<sequence length="290" mass="32257">MGCGLCSFSRETKSAERIPLCVVVTDKIRASLQMDKELFRKLASKIGITAVKVLSQAEEYMRLSQVKCVGLGSVTATSKAIICLELAATSMKFPLDKEYAIKLSGLSPKVYSSNLKAMECMLGLQSNLGLRDLAVQFGCLEAVKVASQILQRYETSLPAAQHQDLDLSKPLFTTAALYAACKCMKIRTDRKLASSSGAKKGIFDRLCTQFQKLGQEICNEASSMEKPVKTVQKRQKTITEMLETGEDDEKLSTSPKRERAEKTEEEETQNYEEWKRKILENALKPKTIDS</sequence>
<dbReference type="KEGG" id="caua:113106177"/>
<dbReference type="GO" id="GO:0005664">
    <property type="term" value="C:nuclear origin of replication recognition complex"/>
    <property type="evidence" value="ECO:0007669"/>
    <property type="project" value="InterPro"/>
</dbReference>
<evidence type="ECO:0000256" key="5">
    <source>
        <dbReference type="ARBA" id="ARBA00022705"/>
    </source>
</evidence>
<keyword evidence="3" id="KW-1017">Isopeptide bond</keyword>
<dbReference type="GeneID" id="113106177"/>
<accession>A0A6P6PS22</accession>
<evidence type="ECO:0000256" key="11">
    <source>
        <dbReference type="SAM" id="MobiDB-lite"/>
    </source>
</evidence>
<evidence type="ECO:0000256" key="6">
    <source>
        <dbReference type="ARBA" id="ARBA00022843"/>
    </source>
</evidence>